<keyword evidence="1" id="KW-1133">Transmembrane helix</keyword>
<sequence>MMKHRKKQGAPCGRTLQKATCDSDMYNRAFPVGNALFFFVGSVMSLFRLPY</sequence>
<evidence type="ECO:0000256" key="1">
    <source>
        <dbReference type="SAM" id="Phobius"/>
    </source>
</evidence>
<dbReference type="EMBL" id="AECU01000158">
    <property type="protein sequence ID" value="EFQ06585.1"/>
    <property type="molecule type" value="Genomic_DNA"/>
</dbReference>
<accession>E2ZJP6</accession>
<feature type="transmembrane region" description="Helical" evidence="1">
    <location>
        <begin position="29"/>
        <end position="49"/>
    </location>
</feature>
<keyword evidence="1" id="KW-0472">Membrane</keyword>
<name>E2ZJP6_9FIRM</name>
<keyword evidence="1" id="KW-0812">Transmembrane</keyword>
<dbReference type="Proteomes" id="UP000006028">
    <property type="component" value="Unassembled WGS sequence"/>
</dbReference>
<evidence type="ECO:0000313" key="3">
    <source>
        <dbReference type="Proteomes" id="UP000006028"/>
    </source>
</evidence>
<dbReference type="HOGENOM" id="CLU_214859_0_0_9"/>
<organism evidence="2 3">
    <name type="scientific">Faecalibacterium cf. prausnitzii KLE1255</name>
    <dbReference type="NCBI Taxonomy" id="748224"/>
    <lineage>
        <taxon>Bacteria</taxon>
        <taxon>Bacillati</taxon>
        <taxon>Bacillota</taxon>
        <taxon>Clostridia</taxon>
        <taxon>Eubacteriales</taxon>
        <taxon>Oscillospiraceae</taxon>
        <taxon>Faecalibacterium</taxon>
    </lineage>
</organism>
<comment type="caution">
    <text evidence="2">The sequence shown here is derived from an EMBL/GenBank/DDBJ whole genome shotgun (WGS) entry which is preliminary data.</text>
</comment>
<gene>
    <name evidence="2" type="ORF">HMPREF9436_01895</name>
</gene>
<proteinExistence type="predicted"/>
<protein>
    <submittedName>
        <fullName evidence="2">Uncharacterized protein</fullName>
    </submittedName>
</protein>
<evidence type="ECO:0000313" key="2">
    <source>
        <dbReference type="EMBL" id="EFQ06585.1"/>
    </source>
</evidence>
<dbReference type="STRING" id="748224.HMPREF9436_01895"/>
<dbReference type="BioCyc" id="FCF748224-HMP:GTSS-2187-MONOMER"/>
<dbReference type="AlphaFoldDB" id="E2ZJP6"/>
<reference evidence="2 3" key="1">
    <citation type="submission" date="2010-08" db="EMBL/GenBank/DDBJ databases">
        <authorList>
            <person name="Weinstock G."/>
            <person name="Sodergren E."/>
            <person name="Clifton S."/>
            <person name="Fulton L."/>
            <person name="Fulton B."/>
            <person name="Courtney L."/>
            <person name="Fronick C."/>
            <person name="Harrison M."/>
            <person name="Strong C."/>
            <person name="Farmer C."/>
            <person name="Delahaunty K."/>
            <person name="Markovic C."/>
            <person name="Hall O."/>
            <person name="Minx P."/>
            <person name="Tomlinson C."/>
            <person name="Mitreva M."/>
            <person name="Hou S."/>
            <person name="Chen J."/>
            <person name="Wollam A."/>
            <person name="Pepin K.H."/>
            <person name="Johnson M."/>
            <person name="Bhonagiri V."/>
            <person name="Zhang X."/>
            <person name="Suruliraj S."/>
            <person name="Warren W."/>
            <person name="Chinwalla A."/>
            <person name="Mardis E.R."/>
            <person name="Wilson R.K."/>
        </authorList>
    </citation>
    <scope>NUCLEOTIDE SEQUENCE [LARGE SCALE GENOMIC DNA]</scope>
    <source>
        <strain evidence="2 3">KLE1255</strain>
    </source>
</reference>